<keyword evidence="10 11" id="KW-0998">Cell outer membrane</keyword>
<keyword evidence="5 11" id="KW-0812">Transmembrane</keyword>
<evidence type="ECO:0000256" key="8">
    <source>
        <dbReference type="ARBA" id="ARBA00023077"/>
    </source>
</evidence>
<keyword evidence="16" id="KW-0675">Receptor</keyword>
<dbReference type="Gene3D" id="2.40.170.20">
    <property type="entry name" value="TonB-dependent receptor, beta-barrel domain"/>
    <property type="match status" value="1"/>
</dbReference>
<dbReference type="GO" id="GO:0009279">
    <property type="term" value="C:cell outer membrane"/>
    <property type="evidence" value="ECO:0007669"/>
    <property type="project" value="UniProtKB-SubCell"/>
</dbReference>
<dbReference type="InterPro" id="IPR000531">
    <property type="entry name" value="Beta-barrel_TonB"/>
</dbReference>
<evidence type="ECO:0000256" key="13">
    <source>
        <dbReference type="SAM" id="SignalP"/>
    </source>
</evidence>
<dbReference type="PROSITE" id="PS52016">
    <property type="entry name" value="TONB_DEPENDENT_REC_3"/>
    <property type="match status" value="1"/>
</dbReference>
<keyword evidence="2 11" id="KW-0813">Transport</keyword>
<dbReference type="InterPro" id="IPR036942">
    <property type="entry name" value="Beta-barrel_TonB_sf"/>
</dbReference>
<evidence type="ECO:0000256" key="5">
    <source>
        <dbReference type="ARBA" id="ARBA00022692"/>
    </source>
</evidence>
<dbReference type="Pfam" id="PF07715">
    <property type="entry name" value="Plug"/>
    <property type="match status" value="1"/>
</dbReference>
<dbReference type="InterPro" id="IPR012910">
    <property type="entry name" value="Plug_dom"/>
</dbReference>
<comment type="subcellular location">
    <subcellularLocation>
        <location evidence="1 11">Cell outer membrane</location>
        <topology evidence="1 11">Multi-pass membrane protein</topology>
    </subcellularLocation>
</comment>
<keyword evidence="17" id="KW-1185">Reference proteome</keyword>
<evidence type="ECO:0000256" key="1">
    <source>
        <dbReference type="ARBA" id="ARBA00004571"/>
    </source>
</evidence>
<feature type="chain" id="PRO_5040721088" evidence="13">
    <location>
        <begin position="31"/>
        <end position="748"/>
    </location>
</feature>
<evidence type="ECO:0000256" key="10">
    <source>
        <dbReference type="ARBA" id="ARBA00023237"/>
    </source>
</evidence>
<feature type="signal peptide" evidence="13">
    <location>
        <begin position="1"/>
        <end position="30"/>
    </location>
</feature>
<keyword evidence="4" id="KW-0410">Iron transport</keyword>
<dbReference type="PANTHER" id="PTHR32552:SF81">
    <property type="entry name" value="TONB-DEPENDENT OUTER MEMBRANE RECEPTOR"/>
    <property type="match status" value="1"/>
</dbReference>
<evidence type="ECO:0000259" key="14">
    <source>
        <dbReference type="Pfam" id="PF00593"/>
    </source>
</evidence>
<dbReference type="PANTHER" id="PTHR32552">
    <property type="entry name" value="FERRICHROME IRON RECEPTOR-RELATED"/>
    <property type="match status" value="1"/>
</dbReference>
<dbReference type="AlphaFoldDB" id="A0A9X2HXF4"/>
<keyword evidence="8 12" id="KW-0798">TonB box</keyword>
<evidence type="ECO:0000256" key="6">
    <source>
        <dbReference type="ARBA" id="ARBA00023004"/>
    </source>
</evidence>
<protein>
    <submittedName>
        <fullName evidence="16">TonB-dependent receptor plug domain-containing protein</fullName>
    </submittedName>
</protein>
<keyword evidence="6" id="KW-0408">Iron</keyword>
<evidence type="ECO:0000256" key="11">
    <source>
        <dbReference type="PROSITE-ProRule" id="PRU01360"/>
    </source>
</evidence>
<evidence type="ECO:0000256" key="12">
    <source>
        <dbReference type="RuleBase" id="RU003357"/>
    </source>
</evidence>
<evidence type="ECO:0000256" key="3">
    <source>
        <dbReference type="ARBA" id="ARBA00022452"/>
    </source>
</evidence>
<keyword evidence="7" id="KW-0406">Ion transport</keyword>
<evidence type="ECO:0000256" key="9">
    <source>
        <dbReference type="ARBA" id="ARBA00023136"/>
    </source>
</evidence>
<keyword evidence="3 11" id="KW-1134">Transmembrane beta strand</keyword>
<evidence type="ECO:0000256" key="4">
    <source>
        <dbReference type="ARBA" id="ARBA00022496"/>
    </source>
</evidence>
<evidence type="ECO:0000313" key="17">
    <source>
        <dbReference type="Proteomes" id="UP001139486"/>
    </source>
</evidence>
<proteinExistence type="inferred from homology"/>
<feature type="domain" description="TonB-dependent receptor-like beta-barrel" evidence="14">
    <location>
        <begin position="293"/>
        <end position="708"/>
    </location>
</feature>
<dbReference type="RefSeq" id="WP_254287842.1">
    <property type="nucleotide sequence ID" value="NZ_JAMLDY010000003.1"/>
</dbReference>
<gene>
    <name evidence="16" type="ORF">M9979_02920</name>
</gene>
<dbReference type="InterPro" id="IPR039426">
    <property type="entry name" value="TonB-dep_rcpt-like"/>
</dbReference>
<dbReference type="PROSITE" id="PS51318">
    <property type="entry name" value="TAT"/>
    <property type="match status" value="1"/>
</dbReference>
<dbReference type="EMBL" id="JAMLDY010000003">
    <property type="protein sequence ID" value="MCP3733830.1"/>
    <property type="molecule type" value="Genomic_DNA"/>
</dbReference>
<dbReference type="Pfam" id="PF00593">
    <property type="entry name" value="TonB_dep_Rec_b-barrel"/>
    <property type="match status" value="1"/>
</dbReference>
<keyword evidence="13" id="KW-0732">Signal</keyword>
<dbReference type="Proteomes" id="UP001139486">
    <property type="component" value="Unassembled WGS sequence"/>
</dbReference>
<comment type="similarity">
    <text evidence="11 12">Belongs to the TonB-dependent receptor family.</text>
</comment>
<feature type="domain" description="TonB-dependent receptor plug" evidence="15">
    <location>
        <begin position="66"/>
        <end position="176"/>
    </location>
</feature>
<evidence type="ECO:0000256" key="7">
    <source>
        <dbReference type="ARBA" id="ARBA00023065"/>
    </source>
</evidence>
<dbReference type="GO" id="GO:0006826">
    <property type="term" value="P:iron ion transport"/>
    <property type="evidence" value="ECO:0007669"/>
    <property type="project" value="UniProtKB-KW"/>
</dbReference>
<dbReference type="SUPFAM" id="SSF56935">
    <property type="entry name" value="Porins"/>
    <property type="match status" value="1"/>
</dbReference>
<evidence type="ECO:0000256" key="2">
    <source>
        <dbReference type="ARBA" id="ARBA00022448"/>
    </source>
</evidence>
<name>A0A9X2HXF4_9SPHN</name>
<evidence type="ECO:0000259" key="15">
    <source>
        <dbReference type="Pfam" id="PF07715"/>
    </source>
</evidence>
<dbReference type="InterPro" id="IPR006311">
    <property type="entry name" value="TAT_signal"/>
</dbReference>
<evidence type="ECO:0000313" key="16">
    <source>
        <dbReference type="EMBL" id="MCP3733830.1"/>
    </source>
</evidence>
<sequence>MAVNSIKSRVRRFFLMTTAVTFASAAPAFAQDSTPATPDAAAPTSPNINGQGDIIVTAQKRSERLLSVPVPVTAIAPSTLLSESRTQLQDYFDKIPGLSLLSSGSGQFTLAVRGISTSSSSNPTVGIVIDDVPFGASSVTSYSSRLIPDLDPSDLAQVEVLRGPQGTLYGASSMGGLLKYVTVDPSTRGVSGQVQSNLTSVDGGGVGAGLRGAINVPLDDQLAVRVSGFGRRDPGYVDNATTRKDDVNSANAYGGRISLLWRPDANISWKVSALLQNTDGNGTSEVDSDSLFQANTSELSQARLPGTGQYRSRVRLYSSTITANIAGFTLTALTGYGQSKYNAIYDYSPSYGVYSALFSGNPAATGATFHNIYDTRKFTQEVRADRSIGDLLDVTVGGYYGRERTSGQQIINGVLQSANQVAINLATISSHTKLDELAAFGDVTLHLGAFALQAGGRYAHNNQSYPRTAAGVLVAPGTTDIGSKSDLGTFLVSPQYKFSDNAMLYARIASGYRIGGPNPNAAAGVPASYAPDKTVNYEIGFKGSFWDRRLTIDTSLFYIDWRNIQLSLSNPTTGLTYFTNGPRAKSEGVEAAITLNPTDGLTIAANGTYNVAELTRDLPVGGGAGLDGDRLPFSSRFAGNIAIDQTIPLNGTTSATFGGTVTYVGDRYSDFQRTLSLLRPRYPAYTTFDLRAGLKQGPWSVNAFLTNVTNRRGVIGGATRSLQSLASAPFAAVYIRPRTVGLSLSRTF</sequence>
<comment type="caution">
    <text evidence="16">The sequence shown here is derived from an EMBL/GenBank/DDBJ whole genome shotgun (WGS) entry which is preliminary data.</text>
</comment>
<accession>A0A9X2HXF4</accession>
<reference evidence="16" key="1">
    <citation type="submission" date="2022-05" db="EMBL/GenBank/DDBJ databases">
        <title>Sphingomonas sp. strain RP10 Genome sequencing and assembly.</title>
        <authorList>
            <person name="Kim I."/>
        </authorList>
    </citation>
    <scope>NUCLEOTIDE SEQUENCE</scope>
    <source>
        <strain evidence="16">RP10</strain>
    </source>
</reference>
<keyword evidence="9 11" id="KW-0472">Membrane</keyword>
<organism evidence="16 17">
    <name type="scientific">Sphingomonas liriopis</name>
    <dbReference type="NCBI Taxonomy" id="2949094"/>
    <lineage>
        <taxon>Bacteria</taxon>
        <taxon>Pseudomonadati</taxon>
        <taxon>Pseudomonadota</taxon>
        <taxon>Alphaproteobacteria</taxon>
        <taxon>Sphingomonadales</taxon>
        <taxon>Sphingomonadaceae</taxon>
        <taxon>Sphingomonas</taxon>
    </lineage>
</organism>